<dbReference type="SUPFAM" id="SSF51182">
    <property type="entry name" value="RmlC-like cupins"/>
    <property type="match status" value="1"/>
</dbReference>
<dbReference type="InterPro" id="IPR011051">
    <property type="entry name" value="RmlC_Cupin_sf"/>
</dbReference>
<dbReference type="Gene3D" id="2.60.120.10">
    <property type="entry name" value="Jelly Rolls"/>
    <property type="match status" value="1"/>
</dbReference>
<evidence type="ECO:0000313" key="2">
    <source>
        <dbReference type="EMBL" id="PLB36095.1"/>
    </source>
</evidence>
<feature type="domain" description="Cupin type-2" evidence="1">
    <location>
        <begin position="95"/>
        <end position="151"/>
    </location>
</feature>
<dbReference type="InterPro" id="IPR014710">
    <property type="entry name" value="RmlC-like_jellyroll"/>
</dbReference>
<dbReference type="CDD" id="cd02231">
    <property type="entry name" value="cupin_BLL6423-like"/>
    <property type="match status" value="1"/>
</dbReference>
<proteinExistence type="predicted"/>
<dbReference type="InterPro" id="IPR047142">
    <property type="entry name" value="OryJ/VirC-like"/>
</dbReference>
<dbReference type="Pfam" id="PF07883">
    <property type="entry name" value="Cupin_2"/>
    <property type="match status" value="1"/>
</dbReference>
<dbReference type="AlphaFoldDB" id="A0A2I2F634"/>
<evidence type="ECO:0000313" key="3">
    <source>
        <dbReference type="Proteomes" id="UP000234585"/>
    </source>
</evidence>
<reference evidence="2 3" key="1">
    <citation type="submission" date="2017-12" db="EMBL/GenBank/DDBJ databases">
        <authorList>
            <consortium name="DOE Joint Genome Institute"/>
            <person name="Haridas S."/>
            <person name="Kjaerbolling I."/>
            <person name="Vesth T.C."/>
            <person name="Frisvad J.C."/>
            <person name="Nybo J.L."/>
            <person name="Theobald S."/>
            <person name="Kuo A."/>
            <person name="Bowyer P."/>
            <person name="Matsuda Y."/>
            <person name="Mondo S."/>
            <person name="Lyhne E.K."/>
            <person name="Kogle M.E."/>
            <person name="Clum A."/>
            <person name="Lipzen A."/>
            <person name="Salamov A."/>
            <person name="Ngan C.Y."/>
            <person name="Daum C."/>
            <person name="Chiniquy J."/>
            <person name="Barry K."/>
            <person name="LaButti K."/>
            <person name="Simmons B.A."/>
            <person name="Magnuson J.K."/>
            <person name="Mortensen U.H."/>
            <person name="Larsen T.O."/>
            <person name="Grigoriev I.V."/>
            <person name="Baker S.E."/>
            <person name="Andersen M.R."/>
            <person name="Nordberg H.P."/>
            <person name="Cantor M.N."/>
            <person name="Hua S.X."/>
        </authorList>
    </citation>
    <scope>NUCLEOTIDE SEQUENCE [LARGE SCALE GENOMIC DNA]</scope>
    <source>
        <strain evidence="2 3">CBS 102.13</strain>
    </source>
</reference>
<dbReference type="GeneID" id="36523904"/>
<sequence>MSAANPGSRVVVTSYEKSGKSIIDSDVVSNPIRLPNNDGDDALEFSPFHALHNVPVKRAELFQKAHENLPPIPRASAEGVLFGSIDFPAGFRTAMHHTLSLDYGVILSGEVTLVLDGGEETLLKPGDVVIQRGTEHAWFNHGTDVCRMIFVAVAREKTELEAGESV</sequence>
<dbReference type="PANTHER" id="PTHR36156:SF2">
    <property type="entry name" value="CUPIN TYPE-2 DOMAIN-CONTAINING PROTEIN"/>
    <property type="match status" value="1"/>
</dbReference>
<dbReference type="Proteomes" id="UP000234585">
    <property type="component" value="Unassembled WGS sequence"/>
</dbReference>
<dbReference type="PANTHER" id="PTHR36156">
    <property type="entry name" value="SLR2101 PROTEIN"/>
    <property type="match status" value="1"/>
</dbReference>
<gene>
    <name evidence="2" type="ORF">BDW47DRAFT_127643</name>
</gene>
<organism evidence="2 3">
    <name type="scientific">Aspergillus candidus</name>
    <dbReference type="NCBI Taxonomy" id="41067"/>
    <lineage>
        <taxon>Eukaryota</taxon>
        <taxon>Fungi</taxon>
        <taxon>Dikarya</taxon>
        <taxon>Ascomycota</taxon>
        <taxon>Pezizomycotina</taxon>
        <taxon>Eurotiomycetes</taxon>
        <taxon>Eurotiomycetidae</taxon>
        <taxon>Eurotiales</taxon>
        <taxon>Aspergillaceae</taxon>
        <taxon>Aspergillus</taxon>
        <taxon>Aspergillus subgen. Circumdati</taxon>
    </lineage>
</organism>
<evidence type="ECO:0000259" key="1">
    <source>
        <dbReference type="Pfam" id="PF07883"/>
    </source>
</evidence>
<dbReference type="STRING" id="41067.A0A2I2F634"/>
<dbReference type="RefSeq" id="XP_024670107.1">
    <property type="nucleotide sequence ID" value="XM_024816744.1"/>
</dbReference>
<accession>A0A2I2F634</accession>
<dbReference type="OrthoDB" id="5840532at2759"/>
<keyword evidence="3" id="KW-1185">Reference proteome</keyword>
<protein>
    <recommendedName>
        <fullName evidence="1">Cupin type-2 domain-containing protein</fullName>
    </recommendedName>
</protein>
<name>A0A2I2F634_ASPCN</name>
<dbReference type="InterPro" id="IPR013096">
    <property type="entry name" value="Cupin_2"/>
</dbReference>
<dbReference type="EMBL" id="KZ559155">
    <property type="protein sequence ID" value="PLB36095.1"/>
    <property type="molecule type" value="Genomic_DNA"/>
</dbReference>